<dbReference type="EMBL" id="UINC01002763">
    <property type="protein sequence ID" value="SVA00058.1"/>
    <property type="molecule type" value="Genomic_DNA"/>
</dbReference>
<protein>
    <submittedName>
        <fullName evidence="2">Uncharacterized protein</fullName>
    </submittedName>
</protein>
<dbReference type="AlphaFoldDB" id="A0A381S9S8"/>
<evidence type="ECO:0000256" key="1">
    <source>
        <dbReference type="SAM" id="Phobius"/>
    </source>
</evidence>
<organism evidence="2">
    <name type="scientific">marine metagenome</name>
    <dbReference type="NCBI Taxonomy" id="408172"/>
    <lineage>
        <taxon>unclassified sequences</taxon>
        <taxon>metagenomes</taxon>
        <taxon>ecological metagenomes</taxon>
    </lineage>
</organism>
<proteinExistence type="predicted"/>
<name>A0A381S9S8_9ZZZZ</name>
<keyword evidence="1" id="KW-0812">Transmembrane</keyword>
<evidence type="ECO:0000313" key="2">
    <source>
        <dbReference type="EMBL" id="SVA00058.1"/>
    </source>
</evidence>
<feature type="transmembrane region" description="Helical" evidence="1">
    <location>
        <begin position="9"/>
        <end position="27"/>
    </location>
</feature>
<reference evidence="2" key="1">
    <citation type="submission" date="2018-05" db="EMBL/GenBank/DDBJ databases">
        <authorList>
            <person name="Lanie J.A."/>
            <person name="Ng W.-L."/>
            <person name="Kazmierczak K.M."/>
            <person name="Andrzejewski T.M."/>
            <person name="Davidsen T.M."/>
            <person name="Wayne K.J."/>
            <person name="Tettelin H."/>
            <person name="Glass J.I."/>
            <person name="Rusch D."/>
            <person name="Podicherti R."/>
            <person name="Tsui H.-C.T."/>
            <person name="Winkler M.E."/>
        </authorList>
    </citation>
    <scope>NUCLEOTIDE SEQUENCE</scope>
</reference>
<accession>A0A381S9S8</accession>
<sequence>VSAITNQSIHWIAFASVFGGVLILIYWDP</sequence>
<gene>
    <name evidence="2" type="ORF">METZ01_LOCUS52912</name>
</gene>
<keyword evidence="1" id="KW-1133">Transmembrane helix</keyword>
<feature type="non-terminal residue" evidence="2">
    <location>
        <position position="1"/>
    </location>
</feature>
<keyword evidence="1" id="KW-0472">Membrane</keyword>